<dbReference type="PANTHER" id="PTHR24220">
    <property type="entry name" value="IMPORT ATP-BINDING PROTEIN"/>
    <property type="match status" value="1"/>
</dbReference>
<dbReference type="EMBL" id="JADPUN010000371">
    <property type="protein sequence ID" value="MBF9134654.1"/>
    <property type="molecule type" value="Genomic_DNA"/>
</dbReference>
<dbReference type="Proteomes" id="UP000638560">
    <property type="component" value="Unassembled WGS sequence"/>
</dbReference>
<keyword evidence="3 6" id="KW-0067">ATP-binding</keyword>
<evidence type="ECO:0000256" key="1">
    <source>
        <dbReference type="ARBA" id="ARBA00022448"/>
    </source>
</evidence>
<dbReference type="PROSITE" id="PS00211">
    <property type="entry name" value="ABC_TRANSPORTER_1"/>
    <property type="match status" value="1"/>
</dbReference>
<evidence type="ECO:0000256" key="4">
    <source>
        <dbReference type="SAM" id="MobiDB-lite"/>
    </source>
</evidence>
<organism evidence="6 7">
    <name type="scientific">Plantactinospora alkalitolerans</name>
    <dbReference type="NCBI Taxonomy" id="2789879"/>
    <lineage>
        <taxon>Bacteria</taxon>
        <taxon>Bacillati</taxon>
        <taxon>Actinomycetota</taxon>
        <taxon>Actinomycetes</taxon>
        <taxon>Micromonosporales</taxon>
        <taxon>Micromonosporaceae</taxon>
        <taxon>Plantactinospora</taxon>
    </lineage>
</organism>
<dbReference type="InterPro" id="IPR003439">
    <property type="entry name" value="ABC_transporter-like_ATP-bd"/>
</dbReference>
<evidence type="ECO:0000313" key="7">
    <source>
        <dbReference type="Proteomes" id="UP000638560"/>
    </source>
</evidence>
<dbReference type="PROSITE" id="PS50893">
    <property type="entry name" value="ABC_TRANSPORTER_2"/>
    <property type="match status" value="1"/>
</dbReference>
<accession>A0ABS0H8L1</accession>
<dbReference type="Gene3D" id="3.40.50.300">
    <property type="entry name" value="P-loop containing nucleotide triphosphate hydrolases"/>
    <property type="match status" value="1"/>
</dbReference>
<dbReference type="InterPro" id="IPR015854">
    <property type="entry name" value="ABC_transpr_LolD-like"/>
</dbReference>
<sequence>MSRREAEPAPGGVRGGRPGVAVDAVDLGRTYDLGGTSVAALRGVSLTIAAGDYVAVVGPSGSGKSTLMHLLGGLDRPTSGRLAIGGRDVATLDAGELATLRNETIGFVFQSFHLLPRTSAVDNVALPLVYRGIGGRRRRTMAAAMLGRVGLGHRLDHRPNQLSGGEQQRVAIARALVTDPVLLLADEPTGNLDSVTGESVLGLLEDLNASSGVALVLVTHDREVAARARRQIVMRDGVVVPPADDPDTPTVVPAARGGPEIVDPAPSAEPRRASGSDSGHPFGGSGGATGATERRGEIPAAGKRCGGSIGAGPGGGS</sequence>
<dbReference type="GO" id="GO:0005524">
    <property type="term" value="F:ATP binding"/>
    <property type="evidence" value="ECO:0007669"/>
    <property type="project" value="UniProtKB-KW"/>
</dbReference>
<dbReference type="RefSeq" id="WP_196206129.1">
    <property type="nucleotide sequence ID" value="NZ_JADPUN010000371.1"/>
</dbReference>
<evidence type="ECO:0000313" key="6">
    <source>
        <dbReference type="EMBL" id="MBF9134654.1"/>
    </source>
</evidence>
<evidence type="ECO:0000259" key="5">
    <source>
        <dbReference type="PROSITE" id="PS50893"/>
    </source>
</evidence>
<feature type="region of interest" description="Disordered" evidence="4">
    <location>
        <begin position="239"/>
        <end position="317"/>
    </location>
</feature>
<dbReference type="SMART" id="SM00382">
    <property type="entry name" value="AAA"/>
    <property type="match status" value="1"/>
</dbReference>
<reference evidence="6 7" key="1">
    <citation type="submission" date="2020-11" db="EMBL/GenBank/DDBJ databases">
        <title>A novel isolate from a Black sea contaminated sediment with potential to produce alkanes: Plantactinospora alkalitolerans sp. nov.</title>
        <authorList>
            <person name="Carro L."/>
            <person name="Veyisoglu A."/>
            <person name="Guven K."/>
            <person name="Schumann P."/>
            <person name="Klenk H.-P."/>
            <person name="Sahin N."/>
        </authorList>
    </citation>
    <scope>NUCLEOTIDE SEQUENCE [LARGE SCALE GENOMIC DNA]</scope>
    <source>
        <strain evidence="6 7">S1510</strain>
    </source>
</reference>
<dbReference type="InterPro" id="IPR017911">
    <property type="entry name" value="MacB-like_ATP-bd"/>
</dbReference>
<keyword evidence="1" id="KW-0813">Transport</keyword>
<dbReference type="PANTHER" id="PTHR24220:SF86">
    <property type="entry name" value="ABC TRANSPORTER ABCH.1"/>
    <property type="match status" value="1"/>
</dbReference>
<comment type="caution">
    <text evidence="6">The sequence shown here is derived from an EMBL/GenBank/DDBJ whole genome shotgun (WGS) entry which is preliminary data.</text>
</comment>
<dbReference type="CDD" id="cd03255">
    <property type="entry name" value="ABC_MJ0796_LolCDE_FtsE"/>
    <property type="match status" value="1"/>
</dbReference>
<dbReference type="InterPro" id="IPR027417">
    <property type="entry name" value="P-loop_NTPase"/>
</dbReference>
<protein>
    <submittedName>
        <fullName evidence="6">ABC transporter ATP-binding protein</fullName>
    </submittedName>
</protein>
<name>A0ABS0H8L1_9ACTN</name>
<evidence type="ECO:0000256" key="2">
    <source>
        <dbReference type="ARBA" id="ARBA00022741"/>
    </source>
</evidence>
<dbReference type="Pfam" id="PF00005">
    <property type="entry name" value="ABC_tran"/>
    <property type="match status" value="1"/>
</dbReference>
<feature type="compositionally biased region" description="Gly residues" evidence="4">
    <location>
        <begin position="304"/>
        <end position="317"/>
    </location>
</feature>
<keyword evidence="7" id="KW-1185">Reference proteome</keyword>
<evidence type="ECO:0000256" key="3">
    <source>
        <dbReference type="ARBA" id="ARBA00022840"/>
    </source>
</evidence>
<dbReference type="SUPFAM" id="SSF52540">
    <property type="entry name" value="P-loop containing nucleoside triphosphate hydrolases"/>
    <property type="match status" value="1"/>
</dbReference>
<gene>
    <name evidence="6" type="ORF">I0C86_37850</name>
</gene>
<feature type="domain" description="ABC transporter" evidence="5">
    <location>
        <begin position="22"/>
        <end position="261"/>
    </location>
</feature>
<dbReference type="InterPro" id="IPR017871">
    <property type="entry name" value="ABC_transporter-like_CS"/>
</dbReference>
<dbReference type="InterPro" id="IPR003593">
    <property type="entry name" value="AAA+_ATPase"/>
</dbReference>
<proteinExistence type="predicted"/>
<feature type="compositionally biased region" description="Low complexity" evidence="4">
    <location>
        <begin position="239"/>
        <end position="255"/>
    </location>
</feature>
<keyword evidence="2" id="KW-0547">Nucleotide-binding</keyword>